<proteinExistence type="predicted"/>
<dbReference type="Proteomes" id="UP000247480">
    <property type="component" value="Unassembled WGS sequence"/>
</dbReference>
<protein>
    <submittedName>
        <fullName evidence="1">Uncharacterized protein</fullName>
    </submittedName>
</protein>
<evidence type="ECO:0000313" key="1">
    <source>
        <dbReference type="EMBL" id="GBH13475.1"/>
    </source>
</evidence>
<dbReference type="EMBL" id="BGJZ01000352">
    <property type="protein sequence ID" value="GBH13475.1"/>
    <property type="molecule type" value="Genomic_DNA"/>
</dbReference>
<reference evidence="1 2" key="1">
    <citation type="submission" date="2018-04" db="EMBL/GenBank/DDBJ databases">
        <title>Draft genome sequence of Pseudomonas syringae pv. actinidiae biovar 1 strains isolated from kiwifruit in Kagawa prefecture.</title>
        <authorList>
            <person name="Tabuchi M."/>
            <person name="Saito M."/>
            <person name="Fujiwara S."/>
            <person name="Sasa N."/>
            <person name="Akimitsu K."/>
            <person name="Gomi K."/>
            <person name="Konishi-Sugita S."/>
            <person name="Hamano K."/>
            <person name="Kataoka I."/>
        </authorList>
    </citation>
    <scope>NUCLEOTIDE SEQUENCE [LARGE SCALE GENOMIC DNA]</scope>
    <source>
        <strain evidence="1 2">MAFF212206</strain>
    </source>
</reference>
<name>A0A2V0QTA7_PSESF</name>
<organism evidence="1 2">
    <name type="scientific">Pseudomonas syringae pv. actinidiae</name>
    <dbReference type="NCBI Taxonomy" id="103796"/>
    <lineage>
        <taxon>Bacteria</taxon>
        <taxon>Pseudomonadati</taxon>
        <taxon>Pseudomonadota</taxon>
        <taxon>Gammaproteobacteria</taxon>
        <taxon>Pseudomonadales</taxon>
        <taxon>Pseudomonadaceae</taxon>
        <taxon>Pseudomonas</taxon>
        <taxon>Pseudomonas syringae</taxon>
    </lineage>
</organism>
<accession>A0A2V0QTA7</accession>
<dbReference type="AlphaFoldDB" id="A0A2V0QTA7"/>
<sequence>MILRKKTYWSTGVFQCARIYQKTFISVRKATAAIPVGILESLVAAMDLALAA</sequence>
<gene>
    <name evidence="1" type="ORF">KPSA1_06964</name>
</gene>
<evidence type="ECO:0000313" key="2">
    <source>
        <dbReference type="Proteomes" id="UP000247480"/>
    </source>
</evidence>
<comment type="caution">
    <text evidence="1">The sequence shown here is derived from an EMBL/GenBank/DDBJ whole genome shotgun (WGS) entry which is preliminary data.</text>
</comment>